<feature type="non-terminal residue" evidence="2">
    <location>
        <position position="45"/>
    </location>
</feature>
<evidence type="ECO:0000313" key="3">
    <source>
        <dbReference type="Proteomes" id="UP000265520"/>
    </source>
</evidence>
<dbReference type="AlphaFoldDB" id="A0A392UNU7"/>
<proteinExistence type="predicted"/>
<evidence type="ECO:0000256" key="1">
    <source>
        <dbReference type="SAM" id="MobiDB-lite"/>
    </source>
</evidence>
<dbReference type="Proteomes" id="UP000265520">
    <property type="component" value="Unassembled WGS sequence"/>
</dbReference>
<name>A0A392UNU7_9FABA</name>
<dbReference type="EMBL" id="LXQA010853550">
    <property type="protein sequence ID" value="MCI74116.1"/>
    <property type="molecule type" value="Genomic_DNA"/>
</dbReference>
<sequence>MFIKHILEMFGLVLNMRINLNLHPDPPPPSPSSKTVLSRCSRIAW</sequence>
<organism evidence="2 3">
    <name type="scientific">Trifolium medium</name>
    <dbReference type="NCBI Taxonomy" id="97028"/>
    <lineage>
        <taxon>Eukaryota</taxon>
        <taxon>Viridiplantae</taxon>
        <taxon>Streptophyta</taxon>
        <taxon>Embryophyta</taxon>
        <taxon>Tracheophyta</taxon>
        <taxon>Spermatophyta</taxon>
        <taxon>Magnoliopsida</taxon>
        <taxon>eudicotyledons</taxon>
        <taxon>Gunneridae</taxon>
        <taxon>Pentapetalae</taxon>
        <taxon>rosids</taxon>
        <taxon>fabids</taxon>
        <taxon>Fabales</taxon>
        <taxon>Fabaceae</taxon>
        <taxon>Papilionoideae</taxon>
        <taxon>50 kb inversion clade</taxon>
        <taxon>NPAAA clade</taxon>
        <taxon>Hologalegina</taxon>
        <taxon>IRL clade</taxon>
        <taxon>Trifolieae</taxon>
        <taxon>Trifolium</taxon>
    </lineage>
</organism>
<keyword evidence="3" id="KW-1185">Reference proteome</keyword>
<comment type="caution">
    <text evidence="2">The sequence shown here is derived from an EMBL/GenBank/DDBJ whole genome shotgun (WGS) entry which is preliminary data.</text>
</comment>
<evidence type="ECO:0000313" key="2">
    <source>
        <dbReference type="EMBL" id="MCI74116.1"/>
    </source>
</evidence>
<protein>
    <submittedName>
        <fullName evidence="2">Uncharacterized protein</fullName>
    </submittedName>
</protein>
<reference evidence="2 3" key="1">
    <citation type="journal article" date="2018" name="Front. Plant Sci.">
        <title>Red Clover (Trifolium pratense) and Zigzag Clover (T. medium) - A Picture of Genomic Similarities and Differences.</title>
        <authorList>
            <person name="Dluhosova J."/>
            <person name="Istvanek J."/>
            <person name="Nedelnik J."/>
            <person name="Repkova J."/>
        </authorList>
    </citation>
    <scope>NUCLEOTIDE SEQUENCE [LARGE SCALE GENOMIC DNA]</scope>
    <source>
        <strain evidence="3">cv. 10/8</strain>
        <tissue evidence="2">Leaf</tissue>
    </source>
</reference>
<feature type="region of interest" description="Disordered" evidence="1">
    <location>
        <begin position="23"/>
        <end position="45"/>
    </location>
</feature>
<accession>A0A392UNU7</accession>